<accession>A0A3N0UZD4</accession>
<sequence>MRTNPLLDFSGLPRFDQLLPDDVSPAVDALLQNARVQIEQLASATSAPSWDNFVRPLEDLEEQISRAWTQVSHTNAVVNSPELRQAYNDNLPKLTDFYSDLAQDERLYARYRALRDSAAYTSLNTAQRRIIDNELRDFRLGGAELPTAEKARFKAIQEQLSLLTSRFEENIMDTTNAYAHYVEDAAQVAGVPADALQTASEAAQADGKRGWKFTLHFPSYMPVLQYADDRALRETLYRAYATRASEFGKPEWDNSPLMVDILKLRQEEAHLLGYANYAEMSLASKMADTPAQVVEFLDTLAKRAQPYAARDMAELTAYAAKLGISDMQAWDVAYVSEKLREDKYAFSDQEVKQYFPEAKVLAGLFKVIETIFGVQVKQSAAPVWHADASFYDIVQSNGQLVGQFYLDLYARNNKRGGAWMDEAITRRRKAHGVETPVAFLTCNFSGPVGGKPALFTHDEVQTLFHEFGHGLHHMLTQVDEYGVSGIKGVEWDAVELPSQFMENFCWEWDVLRHMTAHVDTGAQLPRALFDKMVAAKNFQAGMQTVRQIEFSLFDMRLHSDFDPHGSATALDLIEQVRDEVAVVRPPKWNRFPHNFSHIFAGGYAAGYYSYKWAEVLSADAYSLFEETGVLSEATGRKFWQEILAMGGSRPALESFVAFRGREPNMDALLRHNGMNA</sequence>
<name>A0A3N0UZD4_9PROT</name>
<evidence type="ECO:0000313" key="13">
    <source>
        <dbReference type="Proteomes" id="UP000275137"/>
    </source>
</evidence>
<dbReference type="GO" id="GO:0005829">
    <property type="term" value="C:cytosol"/>
    <property type="evidence" value="ECO:0007669"/>
    <property type="project" value="UniProtKB-ARBA"/>
</dbReference>
<keyword evidence="13" id="KW-1185">Reference proteome</keyword>
<evidence type="ECO:0000259" key="11">
    <source>
        <dbReference type="Pfam" id="PF19310"/>
    </source>
</evidence>
<keyword evidence="4 9" id="KW-0378">Hydrolase</keyword>
<dbReference type="SUPFAM" id="SSF55486">
    <property type="entry name" value="Metalloproteases ('zincins'), catalytic domain"/>
    <property type="match status" value="1"/>
</dbReference>
<dbReference type="AlphaFoldDB" id="A0A3N0UZD4"/>
<evidence type="ECO:0000256" key="8">
    <source>
        <dbReference type="ARBA" id="ARBA00026100"/>
    </source>
</evidence>
<dbReference type="EC" id="3.4.24.70" evidence="8"/>
<organism evidence="12 13">
    <name type="scientific">Pseudomethylobacillus aquaticus</name>
    <dbReference type="NCBI Taxonomy" id="2676064"/>
    <lineage>
        <taxon>Bacteria</taxon>
        <taxon>Pseudomonadati</taxon>
        <taxon>Pseudomonadota</taxon>
        <taxon>Betaproteobacteria</taxon>
        <taxon>Nitrosomonadales</taxon>
        <taxon>Methylophilaceae</taxon>
        <taxon>Pseudomethylobacillus</taxon>
    </lineage>
</organism>
<comment type="catalytic activity">
    <reaction evidence="7">
        <text>Hydrolysis of oligopeptides, with broad specificity. Gly or Ala commonly occur as P1 or P1' residues, but more distant residues are also important, as is shown by the fact that Z-Gly-Pro-Gly-|-Gly-Pro-Ala is cleaved, but not Z-(Gly)(5).</text>
        <dbReference type="EC" id="3.4.24.70"/>
    </reaction>
</comment>
<dbReference type="RefSeq" id="WP_123237698.1">
    <property type="nucleotide sequence ID" value="NZ_RJVP01000004.1"/>
</dbReference>
<keyword evidence="3 9" id="KW-0479">Metal-binding</keyword>
<evidence type="ECO:0000256" key="9">
    <source>
        <dbReference type="RuleBase" id="RU003435"/>
    </source>
</evidence>
<dbReference type="CDD" id="cd06456">
    <property type="entry name" value="M3A_DCP"/>
    <property type="match status" value="1"/>
</dbReference>
<dbReference type="InterPro" id="IPR045090">
    <property type="entry name" value="Pept_M3A_M3B"/>
</dbReference>
<evidence type="ECO:0000313" key="12">
    <source>
        <dbReference type="EMBL" id="ROH85926.1"/>
    </source>
</evidence>
<dbReference type="InterPro" id="IPR045666">
    <property type="entry name" value="OpdA_N"/>
</dbReference>
<keyword evidence="5 9" id="KW-0862">Zinc</keyword>
<dbReference type="InterPro" id="IPR001567">
    <property type="entry name" value="Pept_M3A_M3B_dom"/>
</dbReference>
<keyword evidence="2 9" id="KW-0645">Protease</keyword>
<dbReference type="Gene3D" id="1.10.1370.40">
    <property type="match status" value="1"/>
</dbReference>
<gene>
    <name evidence="12" type="ORF">ED236_08770</name>
</gene>
<dbReference type="InterPro" id="IPR024079">
    <property type="entry name" value="MetalloPept_cat_dom_sf"/>
</dbReference>
<dbReference type="InterPro" id="IPR024077">
    <property type="entry name" value="Neurolysin/TOP_dom2"/>
</dbReference>
<dbReference type="GO" id="GO:0006518">
    <property type="term" value="P:peptide metabolic process"/>
    <property type="evidence" value="ECO:0007669"/>
    <property type="project" value="TreeGrafter"/>
</dbReference>
<dbReference type="FunFam" id="3.40.390.10:FF:000009">
    <property type="entry name" value="Oligopeptidase A"/>
    <property type="match status" value="1"/>
</dbReference>
<feature type="domain" description="Peptidase M3A/M3B catalytic" evidence="10">
    <location>
        <begin position="223"/>
        <end position="673"/>
    </location>
</feature>
<evidence type="ECO:0000256" key="1">
    <source>
        <dbReference type="ARBA" id="ARBA00006040"/>
    </source>
</evidence>
<dbReference type="GO" id="GO:0006508">
    <property type="term" value="P:proteolysis"/>
    <property type="evidence" value="ECO:0007669"/>
    <property type="project" value="UniProtKB-KW"/>
</dbReference>
<dbReference type="Pfam" id="PF19310">
    <property type="entry name" value="TOP_N"/>
    <property type="match status" value="1"/>
</dbReference>
<dbReference type="EMBL" id="RJVP01000004">
    <property type="protein sequence ID" value="ROH85926.1"/>
    <property type="molecule type" value="Genomic_DNA"/>
</dbReference>
<dbReference type="InterPro" id="IPR034005">
    <property type="entry name" value="M3A_DCP"/>
</dbReference>
<feature type="domain" description="Oligopeptidase A N-terminal" evidence="11">
    <location>
        <begin position="28"/>
        <end position="147"/>
    </location>
</feature>
<evidence type="ECO:0000256" key="3">
    <source>
        <dbReference type="ARBA" id="ARBA00022723"/>
    </source>
</evidence>
<keyword evidence="6 9" id="KW-0482">Metalloprotease</keyword>
<comment type="cofactor">
    <cofactor evidence="9">
        <name>Zn(2+)</name>
        <dbReference type="ChEBI" id="CHEBI:29105"/>
    </cofactor>
    <text evidence="9">Binds 1 zinc ion.</text>
</comment>
<proteinExistence type="inferred from homology"/>
<evidence type="ECO:0000259" key="10">
    <source>
        <dbReference type="Pfam" id="PF01432"/>
    </source>
</evidence>
<protein>
    <recommendedName>
        <fullName evidence="8">oligopeptidase A</fullName>
        <ecNumber evidence="8">3.4.24.70</ecNumber>
    </recommendedName>
</protein>
<dbReference type="GO" id="GO:0004222">
    <property type="term" value="F:metalloendopeptidase activity"/>
    <property type="evidence" value="ECO:0007669"/>
    <property type="project" value="UniProtKB-EC"/>
</dbReference>
<evidence type="ECO:0000256" key="7">
    <source>
        <dbReference type="ARBA" id="ARBA00024603"/>
    </source>
</evidence>
<dbReference type="PANTHER" id="PTHR11804">
    <property type="entry name" value="PROTEASE M3 THIMET OLIGOPEPTIDASE-RELATED"/>
    <property type="match status" value="1"/>
</dbReference>
<dbReference type="Gene3D" id="3.40.390.10">
    <property type="entry name" value="Collagenase (Catalytic Domain)"/>
    <property type="match status" value="1"/>
</dbReference>
<dbReference type="GO" id="GO:0046872">
    <property type="term" value="F:metal ion binding"/>
    <property type="evidence" value="ECO:0007669"/>
    <property type="project" value="UniProtKB-UniRule"/>
</dbReference>
<comment type="caution">
    <text evidence="12">The sequence shown here is derived from an EMBL/GenBank/DDBJ whole genome shotgun (WGS) entry which is preliminary data.</text>
</comment>
<evidence type="ECO:0000256" key="6">
    <source>
        <dbReference type="ARBA" id="ARBA00023049"/>
    </source>
</evidence>
<comment type="similarity">
    <text evidence="1 9">Belongs to the peptidase M3 family.</text>
</comment>
<dbReference type="PANTHER" id="PTHR11804:SF84">
    <property type="entry name" value="SACCHAROLYSIN"/>
    <property type="match status" value="1"/>
</dbReference>
<evidence type="ECO:0000256" key="2">
    <source>
        <dbReference type="ARBA" id="ARBA00022670"/>
    </source>
</evidence>
<dbReference type="Gene3D" id="1.10.1370.10">
    <property type="entry name" value="Neurolysin, domain 3"/>
    <property type="match status" value="1"/>
</dbReference>
<evidence type="ECO:0000256" key="4">
    <source>
        <dbReference type="ARBA" id="ARBA00022801"/>
    </source>
</evidence>
<evidence type="ECO:0000256" key="5">
    <source>
        <dbReference type="ARBA" id="ARBA00022833"/>
    </source>
</evidence>
<dbReference type="Pfam" id="PF01432">
    <property type="entry name" value="Peptidase_M3"/>
    <property type="match status" value="1"/>
</dbReference>
<reference evidence="12 13" key="1">
    <citation type="submission" date="2018-10" db="EMBL/GenBank/DDBJ databases">
        <authorList>
            <person name="Chen W.-M."/>
        </authorList>
    </citation>
    <scope>NUCLEOTIDE SEQUENCE [LARGE SCALE GENOMIC DNA]</scope>
    <source>
        <strain evidence="12 13">H-5</strain>
    </source>
</reference>
<dbReference type="Proteomes" id="UP000275137">
    <property type="component" value="Unassembled WGS sequence"/>
</dbReference>